<organism evidence="2 3">
    <name type="scientific">Pristionchus mayeri</name>
    <dbReference type="NCBI Taxonomy" id="1317129"/>
    <lineage>
        <taxon>Eukaryota</taxon>
        <taxon>Metazoa</taxon>
        <taxon>Ecdysozoa</taxon>
        <taxon>Nematoda</taxon>
        <taxon>Chromadorea</taxon>
        <taxon>Rhabditida</taxon>
        <taxon>Rhabditina</taxon>
        <taxon>Diplogasteromorpha</taxon>
        <taxon>Diplogasteroidea</taxon>
        <taxon>Neodiplogasteridae</taxon>
        <taxon>Pristionchus</taxon>
    </lineage>
</organism>
<keyword evidence="1" id="KW-0732">Signal</keyword>
<feature type="chain" id="PRO_5042890817" description="VWA domain-containing protein" evidence="1">
    <location>
        <begin position="25"/>
        <end position="141"/>
    </location>
</feature>
<feature type="non-terminal residue" evidence="2">
    <location>
        <position position="1"/>
    </location>
</feature>
<gene>
    <name evidence="2" type="ORF">PMAYCL1PPCAC_16157</name>
</gene>
<comment type="caution">
    <text evidence="2">The sequence shown here is derived from an EMBL/GenBank/DDBJ whole genome shotgun (WGS) entry which is preliminary data.</text>
</comment>
<dbReference type="AlphaFoldDB" id="A0AAN5CK79"/>
<evidence type="ECO:0008006" key="4">
    <source>
        <dbReference type="Google" id="ProtNLM"/>
    </source>
</evidence>
<dbReference type="EMBL" id="BTRK01000004">
    <property type="protein sequence ID" value="GMR45962.1"/>
    <property type="molecule type" value="Genomic_DNA"/>
</dbReference>
<feature type="signal peptide" evidence="1">
    <location>
        <begin position="1"/>
        <end position="24"/>
    </location>
</feature>
<evidence type="ECO:0000313" key="2">
    <source>
        <dbReference type="EMBL" id="GMR45962.1"/>
    </source>
</evidence>
<protein>
    <recommendedName>
        <fullName evidence="4">VWA domain-containing protein</fullName>
    </recommendedName>
</protein>
<feature type="non-terminal residue" evidence="2">
    <location>
        <position position="141"/>
    </location>
</feature>
<name>A0AAN5CK79_9BILA</name>
<accession>A0AAN5CK79</accession>
<sequence>RMRSLLSVLALCAIALHSSGVAVAASNSSCRCDLSNGTASFAELGLDVIFVVDVSQAMDSHSLAQASSLIDSLVQSLRADADFFSRNSSDSNSTMFLTELPWPGFEWSSNSSDYNSTFNREIAEMVFANLAFSGWNNSDNS</sequence>
<proteinExistence type="predicted"/>
<evidence type="ECO:0000313" key="3">
    <source>
        <dbReference type="Proteomes" id="UP001328107"/>
    </source>
</evidence>
<dbReference type="Proteomes" id="UP001328107">
    <property type="component" value="Unassembled WGS sequence"/>
</dbReference>
<evidence type="ECO:0000256" key="1">
    <source>
        <dbReference type="SAM" id="SignalP"/>
    </source>
</evidence>
<keyword evidence="3" id="KW-1185">Reference proteome</keyword>
<reference evidence="3" key="1">
    <citation type="submission" date="2022-10" db="EMBL/GenBank/DDBJ databases">
        <title>Genome assembly of Pristionchus species.</title>
        <authorList>
            <person name="Yoshida K."/>
            <person name="Sommer R.J."/>
        </authorList>
    </citation>
    <scope>NUCLEOTIDE SEQUENCE [LARGE SCALE GENOMIC DNA]</scope>
    <source>
        <strain evidence="3">RS5460</strain>
    </source>
</reference>